<dbReference type="Proteomes" id="UP001596139">
    <property type="component" value="Unassembled WGS sequence"/>
</dbReference>
<evidence type="ECO:0000259" key="7">
    <source>
        <dbReference type="Pfam" id="PF04542"/>
    </source>
</evidence>
<dbReference type="CDD" id="cd06171">
    <property type="entry name" value="Sigma70_r4"/>
    <property type="match status" value="1"/>
</dbReference>
<dbReference type="Gene3D" id="1.10.10.10">
    <property type="entry name" value="Winged helix-like DNA-binding domain superfamily/Winged helix DNA-binding domain"/>
    <property type="match status" value="1"/>
</dbReference>
<evidence type="ECO:0000313" key="10">
    <source>
        <dbReference type="Proteomes" id="UP001596139"/>
    </source>
</evidence>
<feature type="domain" description="RNA polymerase sigma-70 region 2" evidence="7">
    <location>
        <begin position="39"/>
        <end position="114"/>
    </location>
</feature>
<dbReference type="InterPro" id="IPR036388">
    <property type="entry name" value="WH-like_DNA-bd_sf"/>
</dbReference>
<dbReference type="RefSeq" id="WP_078648757.1">
    <property type="nucleotide sequence ID" value="NZ_JBHSPX010000009.1"/>
</dbReference>
<keyword evidence="4" id="KW-0238">DNA-binding</keyword>
<keyword evidence="3" id="KW-0731">Sigma factor</keyword>
<proteinExistence type="inferred from homology"/>
<dbReference type="Pfam" id="PF04542">
    <property type="entry name" value="Sigma70_r2"/>
    <property type="match status" value="1"/>
</dbReference>
<dbReference type="NCBIfam" id="TIGR02937">
    <property type="entry name" value="sigma70-ECF"/>
    <property type="match status" value="1"/>
</dbReference>
<evidence type="ECO:0000256" key="6">
    <source>
        <dbReference type="SAM" id="MobiDB-lite"/>
    </source>
</evidence>
<dbReference type="EMBL" id="JBHSPX010000009">
    <property type="protein sequence ID" value="MFC6067151.1"/>
    <property type="molecule type" value="Genomic_DNA"/>
</dbReference>
<feature type="compositionally biased region" description="Pro residues" evidence="6">
    <location>
        <begin position="19"/>
        <end position="28"/>
    </location>
</feature>
<feature type="region of interest" description="Disordered" evidence="6">
    <location>
        <begin position="1"/>
        <end position="31"/>
    </location>
</feature>
<evidence type="ECO:0000256" key="1">
    <source>
        <dbReference type="ARBA" id="ARBA00010641"/>
    </source>
</evidence>
<dbReference type="InterPro" id="IPR014284">
    <property type="entry name" value="RNA_pol_sigma-70_dom"/>
</dbReference>
<keyword evidence="5" id="KW-0804">Transcription</keyword>
<dbReference type="InterPro" id="IPR039425">
    <property type="entry name" value="RNA_pol_sigma-70-like"/>
</dbReference>
<evidence type="ECO:0000256" key="2">
    <source>
        <dbReference type="ARBA" id="ARBA00023015"/>
    </source>
</evidence>
<dbReference type="InterPro" id="IPR013249">
    <property type="entry name" value="RNA_pol_sigma70_r4_t2"/>
</dbReference>
<accession>A0ABW1MUM3</accession>
<evidence type="ECO:0000256" key="5">
    <source>
        <dbReference type="ARBA" id="ARBA00023163"/>
    </source>
</evidence>
<dbReference type="PANTHER" id="PTHR43133:SF52">
    <property type="entry name" value="ECF RNA POLYMERASE SIGMA FACTOR SIGL"/>
    <property type="match status" value="1"/>
</dbReference>
<name>A0ABW1MUM3_9ACTN</name>
<comment type="caution">
    <text evidence="9">The sequence shown here is derived from an EMBL/GenBank/DDBJ whole genome shotgun (WGS) entry which is preliminary data.</text>
</comment>
<dbReference type="InterPro" id="IPR007627">
    <property type="entry name" value="RNA_pol_sigma70_r2"/>
</dbReference>
<evidence type="ECO:0000256" key="4">
    <source>
        <dbReference type="ARBA" id="ARBA00023125"/>
    </source>
</evidence>
<evidence type="ECO:0000256" key="3">
    <source>
        <dbReference type="ARBA" id="ARBA00023082"/>
    </source>
</evidence>
<reference evidence="10" key="1">
    <citation type="journal article" date="2019" name="Int. J. Syst. Evol. Microbiol.">
        <title>The Global Catalogue of Microorganisms (GCM) 10K type strain sequencing project: providing services to taxonomists for standard genome sequencing and annotation.</title>
        <authorList>
            <consortium name="The Broad Institute Genomics Platform"/>
            <consortium name="The Broad Institute Genome Sequencing Center for Infectious Disease"/>
            <person name="Wu L."/>
            <person name="Ma J."/>
        </authorList>
    </citation>
    <scope>NUCLEOTIDE SEQUENCE [LARGE SCALE GENOMIC DNA]</scope>
    <source>
        <strain evidence="10">CGMCC 1.15180</strain>
    </source>
</reference>
<dbReference type="InterPro" id="IPR013324">
    <property type="entry name" value="RNA_pol_sigma_r3/r4-like"/>
</dbReference>
<evidence type="ECO:0000259" key="8">
    <source>
        <dbReference type="Pfam" id="PF08281"/>
    </source>
</evidence>
<evidence type="ECO:0000313" key="9">
    <source>
        <dbReference type="EMBL" id="MFC6067151.1"/>
    </source>
</evidence>
<dbReference type="SUPFAM" id="SSF88659">
    <property type="entry name" value="Sigma3 and sigma4 domains of RNA polymerase sigma factors"/>
    <property type="match status" value="1"/>
</dbReference>
<dbReference type="PANTHER" id="PTHR43133">
    <property type="entry name" value="RNA POLYMERASE ECF-TYPE SIGMA FACTO"/>
    <property type="match status" value="1"/>
</dbReference>
<dbReference type="InterPro" id="IPR013325">
    <property type="entry name" value="RNA_pol_sigma_r2"/>
</dbReference>
<sequence>MSEPAISAPGPAAAAGPGRPAPASPPAARPSAEERITALVLTYRQSLLRYVTGLLPADPQRAEDVVQEALLRAWLKSEASRARGARREAGWEPSLPWLFKVARNVVIDWSRRDSSRPAVPTGLPPETAVLADETARVVERTHVVELLAQLSRPHREVLVYTYLLGCSGPDTAHALGIPSGTVKSRLHHAMHHLRQAAALAARECA</sequence>
<dbReference type="Gene3D" id="1.10.1740.10">
    <property type="match status" value="1"/>
</dbReference>
<feature type="compositionally biased region" description="Low complexity" evidence="6">
    <location>
        <begin position="1"/>
        <end position="18"/>
    </location>
</feature>
<dbReference type="SUPFAM" id="SSF88946">
    <property type="entry name" value="Sigma2 domain of RNA polymerase sigma factors"/>
    <property type="match status" value="1"/>
</dbReference>
<feature type="domain" description="RNA polymerase sigma factor 70 region 4 type 2" evidence="8">
    <location>
        <begin position="144"/>
        <end position="193"/>
    </location>
</feature>
<keyword evidence="10" id="KW-1185">Reference proteome</keyword>
<keyword evidence="2" id="KW-0805">Transcription regulation</keyword>
<protein>
    <submittedName>
        <fullName evidence="9">Sigma-70 family RNA polymerase sigma factor</fullName>
    </submittedName>
</protein>
<gene>
    <name evidence="9" type="ORF">ACFP4F_32045</name>
</gene>
<dbReference type="Pfam" id="PF08281">
    <property type="entry name" value="Sigma70_r4_2"/>
    <property type="match status" value="1"/>
</dbReference>
<comment type="similarity">
    <text evidence="1">Belongs to the sigma-70 factor family. ECF subfamily.</text>
</comment>
<organism evidence="9 10">
    <name type="scientific">Streptomyces ochraceiscleroticus</name>
    <dbReference type="NCBI Taxonomy" id="47761"/>
    <lineage>
        <taxon>Bacteria</taxon>
        <taxon>Bacillati</taxon>
        <taxon>Actinomycetota</taxon>
        <taxon>Actinomycetes</taxon>
        <taxon>Kitasatosporales</taxon>
        <taxon>Streptomycetaceae</taxon>
        <taxon>Streptomyces</taxon>
    </lineage>
</organism>